<dbReference type="Pfam" id="PF13639">
    <property type="entry name" value="zf-RING_2"/>
    <property type="match status" value="1"/>
</dbReference>
<organism evidence="11 12">
    <name type="scientific">Hibiscus sabdariffa</name>
    <name type="common">roselle</name>
    <dbReference type="NCBI Taxonomy" id="183260"/>
    <lineage>
        <taxon>Eukaryota</taxon>
        <taxon>Viridiplantae</taxon>
        <taxon>Streptophyta</taxon>
        <taxon>Embryophyta</taxon>
        <taxon>Tracheophyta</taxon>
        <taxon>Spermatophyta</taxon>
        <taxon>Magnoliopsida</taxon>
        <taxon>eudicotyledons</taxon>
        <taxon>Gunneridae</taxon>
        <taxon>Pentapetalae</taxon>
        <taxon>rosids</taxon>
        <taxon>malvids</taxon>
        <taxon>Malvales</taxon>
        <taxon>Malvaceae</taxon>
        <taxon>Malvoideae</taxon>
        <taxon>Hibiscus</taxon>
    </lineage>
</organism>
<dbReference type="PANTHER" id="PTHR46463">
    <property type="entry name" value="ZINC FINGER, RING/FYVE/PHD-TYPE"/>
    <property type="match status" value="1"/>
</dbReference>
<evidence type="ECO:0000259" key="10">
    <source>
        <dbReference type="PROSITE" id="PS50089"/>
    </source>
</evidence>
<evidence type="ECO:0000313" key="11">
    <source>
        <dbReference type="EMBL" id="KAK8554086.1"/>
    </source>
</evidence>
<evidence type="ECO:0000256" key="7">
    <source>
        <dbReference type="ARBA" id="ARBA00022833"/>
    </source>
</evidence>
<gene>
    <name evidence="11" type="ORF">V6N12_031064</name>
</gene>
<evidence type="ECO:0000256" key="9">
    <source>
        <dbReference type="SAM" id="MobiDB-lite"/>
    </source>
</evidence>
<keyword evidence="7" id="KW-0862">Zinc</keyword>
<comment type="catalytic activity">
    <reaction evidence="1">
        <text>S-ubiquitinyl-[E2 ubiquitin-conjugating enzyme]-L-cysteine + [acceptor protein]-L-lysine = [E2 ubiquitin-conjugating enzyme]-L-cysteine + N(6)-ubiquitinyl-[acceptor protein]-L-lysine.</text>
        <dbReference type="EC" id="2.3.2.27"/>
    </reaction>
</comment>
<keyword evidence="4" id="KW-0479">Metal-binding</keyword>
<evidence type="ECO:0000256" key="5">
    <source>
        <dbReference type="ARBA" id="ARBA00022771"/>
    </source>
</evidence>
<accession>A0ABR2E9U3</accession>
<dbReference type="PROSITE" id="PS50089">
    <property type="entry name" value="ZF_RING_2"/>
    <property type="match status" value="1"/>
</dbReference>
<name>A0ABR2E9U3_9ROSI</name>
<keyword evidence="6" id="KW-0833">Ubl conjugation pathway</keyword>
<dbReference type="PANTHER" id="PTHR46463:SF68">
    <property type="entry name" value="E3 UBIQUITIN-PROTEIN LIGASE RHF2A-LIKE ISOFORM X1"/>
    <property type="match status" value="1"/>
</dbReference>
<feature type="region of interest" description="Disordered" evidence="9">
    <location>
        <begin position="166"/>
        <end position="286"/>
    </location>
</feature>
<keyword evidence="3" id="KW-0808">Transferase</keyword>
<dbReference type="Gene3D" id="3.30.40.10">
    <property type="entry name" value="Zinc/RING finger domain, C3HC4 (zinc finger)"/>
    <property type="match status" value="1"/>
</dbReference>
<reference evidence="11 12" key="1">
    <citation type="journal article" date="2024" name="G3 (Bethesda)">
        <title>Genome assembly of Hibiscus sabdariffa L. provides insights into metabolisms of medicinal natural products.</title>
        <authorList>
            <person name="Kim T."/>
        </authorList>
    </citation>
    <scope>NUCLEOTIDE SEQUENCE [LARGE SCALE GENOMIC DNA]</scope>
    <source>
        <strain evidence="11">TK-2024</strain>
        <tissue evidence="11">Old leaves</tissue>
    </source>
</reference>
<dbReference type="SUPFAM" id="SSF57850">
    <property type="entry name" value="RING/U-box"/>
    <property type="match status" value="1"/>
</dbReference>
<comment type="caution">
    <text evidence="11">The sequence shown here is derived from an EMBL/GenBank/DDBJ whole genome shotgun (WGS) entry which is preliminary data.</text>
</comment>
<evidence type="ECO:0000256" key="2">
    <source>
        <dbReference type="ARBA" id="ARBA00012483"/>
    </source>
</evidence>
<protein>
    <recommendedName>
        <fullName evidence="2">RING-type E3 ubiquitin transferase</fullName>
        <ecNumber evidence="2">2.3.2.27</ecNumber>
    </recommendedName>
</protein>
<evidence type="ECO:0000256" key="1">
    <source>
        <dbReference type="ARBA" id="ARBA00000900"/>
    </source>
</evidence>
<dbReference type="EC" id="2.3.2.27" evidence="2"/>
<dbReference type="InterPro" id="IPR001841">
    <property type="entry name" value="Znf_RING"/>
</dbReference>
<feature type="compositionally biased region" description="Polar residues" evidence="9">
    <location>
        <begin position="243"/>
        <end position="286"/>
    </location>
</feature>
<sequence length="391" mass="43352">MLEQLCDVREIEIVWVSKKKSFLLEVLGMEEKQKLDSHTSAAAFVEGGIQDANDDSCSICLEEFSSSDPSTVTNCKHEFHLQCILEWCQRSSQCPMCWQAISLKDSASQELLQVVERERTIRVTAPRNTAIFHHPTLGDFELQHLPIGVNDPELEERIIQHLAAAATMGRAHNTSRREDQRRSSSHGRSHVLVFSHPTSQHTGSGSSTQTRIAGESEAPAVTVARPSSPLSSREERSPFPSSQNTSASGTTSSPMNRRGFSFNNRTNSGDSSLTNQEGAGPSEFQSFSESLKSRLNAVSLRYKESISKSTRGWKERLFSRSSSMSDIGNEVRREVSAGIASVSRMMEQLEINGNNRENQASVSHHSAESSVTEQAFHLCRCRFLVSLEMTS</sequence>
<feature type="domain" description="RING-type" evidence="10">
    <location>
        <begin position="57"/>
        <end position="97"/>
    </location>
</feature>
<evidence type="ECO:0000313" key="12">
    <source>
        <dbReference type="Proteomes" id="UP001472677"/>
    </source>
</evidence>
<keyword evidence="12" id="KW-1185">Reference proteome</keyword>
<dbReference type="SMART" id="SM00184">
    <property type="entry name" value="RING"/>
    <property type="match status" value="1"/>
</dbReference>
<evidence type="ECO:0000256" key="8">
    <source>
        <dbReference type="PROSITE-ProRule" id="PRU00175"/>
    </source>
</evidence>
<evidence type="ECO:0000256" key="6">
    <source>
        <dbReference type="ARBA" id="ARBA00022786"/>
    </source>
</evidence>
<dbReference type="Proteomes" id="UP001472677">
    <property type="component" value="Unassembled WGS sequence"/>
</dbReference>
<dbReference type="EMBL" id="JBBPBM010000019">
    <property type="protein sequence ID" value="KAK8554086.1"/>
    <property type="molecule type" value="Genomic_DNA"/>
</dbReference>
<keyword evidence="5 8" id="KW-0863">Zinc-finger</keyword>
<feature type="compositionally biased region" description="Low complexity" evidence="9">
    <location>
        <begin position="195"/>
        <end position="210"/>
    </location>
</feature>
<evidence type="ECO:0000256" key="4">
    <source>
        <dbReference type="ARBA" id="ARBA00022723"/>
    </source>
</evidence>
<evidence type="ECO:0000256" key="3">
    <source>
        <dbReference type="ARBA" id="ARBA00022679"/>
    </source>
</evidence>
<proteinExistence type="predicted"/>
<dbReference type="InterPro" id="IPR013083">
    <property type="entry name" value="Znf_RING/FYVE/PHD"/>
</dbReference>